<dbReference type="InterPro" id="IPR001453">
    <property type="entry name" value="MoaB/Mog_dom"/>
</dbReference>
<feature type="domain" description="MoaB/Mog" evidence="8">
    <location>
        <begin position="183"/>
        <end position="322"/>
    </location>
</feature>
<dbReference type="NCBIfam" id="NF045515">
    <property type="entry name" value="Glp_gephyrin"/>
    <property type="match status" value="1"/>
</dbReference>
<evidence type="ECO:0000256" key="6">
    <source>
        <dbReference type="ARBA" id="ARBA00047317"/>
    </source>
</evidence>
<accession>A0ABT7SFY1</accession>
<dbReference type="RefSeq" id="WP_289454904.1">
    <property type="nucleotide sequence ID" value="NZ_JAUCGQ010000001.1"/>
</dbReference>
<dbReference type="Pfam" id="PF03453">
    <property type="entry name" value="MoeA_N"/>
    <property type="match status" value="1"/>
</dbReference>
<evidence type="ECO:0000256" key="5">
    <source>
        <dbReference type="ARBA" id="ARBA00023150"/>
    </source>
</evidence>
<keyword evidence="10" id="KW-1185">Reference proteome</keyword>
<dbReference type="Pfam" id="PF00994">
    <property type="entry name" value="MoCF_biosynth"/>
    <property type="match status" value="1"/>
</dbReference>
<dbReference type="Proteomes" id="UP001529338">
    <property type="component" value="Unassembled WGS sequence"/>
</dbReference>
<organism evidence="9 10">
    <name type="scientific">Cellulomonas alba</name>
    <dbReference type="NCBI Taxonomy" id="3053467"/>
    <lineage>
        <taxon>Bacteria</taxon>
        <taxon>Bacillati</taxon>
        <taxon>Actinomycetota</taxon>
        <taxon>Actinomycetes</taxon>
        <taxon>Micrococcales</taxon>
        <taxon>Cellulomonadaceae</taxon>
        <taxon>Cellulomonas</taxon>
    </lineage>
</organism>
<dbReference type="InterPro" id="IPR036135">
    <property type="entry name" value="MoeA_linker/N_sf"/>
</dbReference>
<dbReference type="InterPro" id="IPR005111">
    <property type="entry name" value="MoeA_C_domain_IV"/>
</dbReference>
<dbReference type="Gene3D" id="2.40.340.10">
    <property type="entry name" value="MoeA, C-terminal, domain IV"/>
    <property type="match status" value="1"/>
</dbReference>
<dbReference type="SUPFAM" id="SSF63867">
    <property type="entry name" value="MoeA C-terminal domain-like"/>
    <property type="match status" value="1"/>
</dbReference>
<dbReference type="Gene3D" id="2.170.190.11">
    <property type="entry name" value="Molybdopterin biosynthesis moea protein, domain 3"/>
    <property type="match status" value="1"/>
</dbReference>
<dbReference type="CDD" id="cd00887">
    <property type="entry name" value="MoeA"/>
    <property type="match status" value="1"/>
</dbReference>
<gene>
    <name evidence="9" type="ORF">QRT04_09150</name>
</gene>
<dbReference type="PANTHER" id="PTHR10192:SF5">
    <property type="entry name" value="GEPHYRIN"/>
    <property type="match status" value="1"/>
</dbReference>
<evidence type="ECO:0000256" key="7">
    <source>
        <dbReference type="RuleBase" id="RU365090"/>
    </source>
</evidence>
<dbReference type="InterPro" id="IPR036688">
    <property type="entry name" value="MoeA_C_domain_IV_sf"/>
</dbReference>
<evidence type="ECO:0000313" key="10">
    <source>
        <dbReference type="Proteomes" id="UP001529338"/>
    </source>
</evidence>
<evidence type="ECO:0000256" key="4">
    <source>
        <dbReference type="ARBA" id="ARBA00022505"/>
    </source>
</evidence>
<dbReference type="PANTHER" id="PTHR10192">
    <property type="entry name" value="MOLYBDOPTERIN BIOSYNTHESIS PROTEIN"/>
    <property type="match status" value="1"/>
</dbReference>
<dbReference type="Gene3D" id="3.90.105.10">
    <property type="entry name" value="Molybdopterin biosynthesis moea protein, domain 2"/>
    <property type="match status" value="1"/>
</dbReference>
<evidence type="ECO:0000256" key="1">
    <source>
        <dbReference type="ARBA" id="ARBA00002901"/>
    </source>
</evidence>
<dbReference type="NCBIfam" id="TIGR00177">
    <property type="entry name" value="molyb_syn"/>
    <property type="match status" value="1"/>
</dbReference>
<dbReference type="EC" id="2.10.1.1" evidence="7"/>
<sequence length="409" mass="41890">MRTLTEHQDAALALAAPLPPVEVGLADALGLVAAQDVVADAPLPRWDNSAMDGFAVRAADVEPASPDTPVTLRVLDDAPAGAPSSATVEPGTAIRIMTGAPLPAGADAVVPVEQTDAVFPQVTPTVRIRAGVPRAMHVRRAGEDARPGDVVVARGTLIGAPQVGAVASVGRDRLSVHRRPRVAVVATGDELVAPGEPPAHGQLPDSNSWLLAAAVREAGADPVRLGPLPDDPDALLGALARLDDDPTIDAVVTSGGVSAGAFDVVKAALAGTGVEFVAVAVQPGKPQGLGRLPAGTPLFALPGNPVSVYTSFEVFVRPALLRMRGVDVADVRRTEVVATTDDGWRSPAGRAQLMPVRFVAPDRVRRATDGGSGSHLATRLALVEGLAVVPADVDEVAAGDVLRVLRVRT</sequence>
<comment type="catalytic activity">
    <reaction evidence="6">
        <text>adenylyl-molybdopterin + molybdate = Mo-molybdopterin + AMP + H(+)</text>
        <dbReference type="Rhea" id="RHEA:35047"/>
        <dbReference type="ChEBI" id="CHEBI:15378"/>
        <dbReference type="ChEBI" id="CHEBI:36264"/>
        <dbReference type="ChEBI" id="CHEBI:62727"/>
        <dbReference type="ChEBI" id="CHEBI:71302"/>
        <dbReference type="ChEBI" id="CHEBI:456215"/>
        <dbReference type="EC" id="2.10.1.1"/>
    </reaction>
</comment>
<comment type="caution">
    <text evidence="9">The sequence shown here is derived from an EMBL/GenBank/DDBJ whole genome shotgun (WGS) entry which is preliminary data.</text>
</comment>
<dbReference type="SUPFAM" id="SSF63882">
    <property type="entry name" value="MoeA N-terminal region -like"/>
    <property type="match status" value="1"/>
</dbReference>
<keyword evidence="5 7" id="KW-0501">Molybdenum cofactor biosynthesis</keyword>
<dbReference type="InterPro" id="IPR036425">
    <property type="entry name" value="MoaB/Mog-like_dom_sf"/>
</dbReference>
<evidence type="ECO:0000256" key="3">
    <source>
        <dbReference type="ARBA" id="ARBA00010763"/>
    </source>
</evidence>
<comment type="function">
    <text evidence="1 7">Catalyzes the insertion of molybdate into adenylated molybdopterin with the concomitant release of AMP.</text>
</comment>
<comment type="pathway">
    <text evidence="2 7">Cofactor biosynthesis; molybdopterin biosynthesis.</text>
</comment>
<keyword evidence="7" id="KW-0808">Transferase</keyword>
<keyword evidence="7" id="KW-0460">Magnesium</keyword>
<proteinExistence type="inferred from homology"/>
<dbReference type="InterPro" id="IPR005110">
    <property type="entry name" value="MoeA_linker/N"/>
</dbReference>
<comment type="cofactor">
    <cofactor evidence="7">
        <name>Mg(2+)</name>
        <dbReference type="ChEBI" id="CHEBI:18420"/>
    </cofactor>
</comment>
<keyword evidence="7" id="KW-0479">Metal-binding</keyword>
<name>A0ABT7SFY1_9CELL</name>
<keyword evidence="4 7" id="KW-0500">Molybdenum</keyword>
<evidence type="ECO:0000259" key="8">
    <source>
        <dbReference type="SMART" id="SM00852"/>
    </source>
</evidence>
<evidence type="ECO:0000313" key="9">
    <source>
        <dbReference type="EMBL" id="MDM7855096.1"/>
    </source>
</evidence>
<dbReference type="Gene3D" id="3.40.980.10">
    <property type="entry name" value="MoaB/Mog-like domain"/>
    <property type="match status" value="1"/>
</dbReference>
<reference evidence="9 10" key="1">
    <citation type="submission" date="2023-06" db="EMBL/GenBank/DDBJ databases">
        <title>Cellulomonas sp. MW4 Whole genome sequence.</title>
        <authorList>
            <person name="Park S."/>
        </authorList>
    </citation>
    <scope>NUCLEOTIDE SEQUENCE [LARGE SCALE GENOMIC DNA]</scope>
    <source>
        <strain evidence="9 10">MW4</strain>
    </source>
</reference>
<dbReference type="SMART" id="SM00852">
    <property type="entry name" value="MoCF_biosynth"/>
    <property type="match status" value="1"/>
</dbReference>
<evidence type="ECO:0000256" key="2">
    <source>
        <dbReference type="ARBA" id="ARBA00005046"/>
    </source>
</evidence>
<dbReference type="InterPro" id="IPR038987">
    <property type="entry name" value="MoeA-like"/>
</dbReference>
<protein>
    <recommendedName>
        <fullName evidence="7">Molybdopterin molybdenumtransferase</fullName>
        <ecNumber evidence="7">2.10.1.1</ecNumber>
    </recommendedName>
</protein>
<dbReference type="Pfam" id="PF03454">
    <property type="entry name" value="MoeA_C"/>
    <property type="match status" value="1"/>
</dbReference>
<comment type="similarity">
    <text evidence="3 7">Belongs to the MoeA family.</text>
</comment>
<dbReference type="SUPFAM" id="SSF53218">
    <property type="entry name" value="Molybdenum cofactor biosynthesis proteins"/>
    <property type="match status" value="1"/>
</dbReference>
<dbReference type="EMBL" id="JAUCGQ010000001">
    <property type="protein sequence ID" value="MDM7855096.1"/>
    <property type="molecule type" value="Genomic_DNA"/>
</dbReference>